<evidence type="ECO:0000313" key="4">
    <source>
        <dbReference type="Proteomes" id="UP000321691"/>
    </source>
</evidence>
<dbReference type="PATRIC" id="fig|216463.3.peg.726"/>
<keyword evidence="4" id="KW-1185">Reference proteome</keyword>
<dbReference type="EMBL" id="JZCR01000019">
    <property type="protein sequence ID" value="KJW12446.1"/>
    <property type="molecule type" value="Genomic_DNA"/>
</dbReference>
<accession>A0A0F3RR28</accession>
<dbReference type="Proteomes" id="UP000321691">
    <property type="component" value="Unassembled WGS sequence"/>
</dbReference>
<protein>
    <submittedName>
        <fullName evidence="2">Uncharacterized protein</fullName>
    </submittedName>
</protein>
<dbReference type="EMBL" id="BJZI01000009">
    <property type="protein sequence ID" value="GEO66376.1"/>
    <property type="molecule type" value="Genomic_DNA"/>
</dbReference>
<evidence type="ECO:0000313" key="3">
    <source>
        <dbReference type="Proteomes" id="UP000033491"/>
    </source>
</evidence>
<name>A0A0F3RR28_9LACO</name>
<reference evidence="1 4" key="2">
    <citation type="submission" date="2019-07" db="EMBL/GenBank/DDBJ databases">
        <title>Whole genome shotgun sequence of Lactobacillus spicheri NBRC 107155.</title>
        <authorList>
            <person name="Hosoyama A."/>
            <person name="Uohara A."/>
            <person name="Ohji S."/>
            <person name="Ichikawa N."/>
        </authorList>
    </citation>
    <scope>NUCLEOTIDE SEQUENCE [LARGE SCALE GENOMIC DNA]</scope>
    <source>
        <strain evidence="1 4">NBRC 107155</strain>
    </source>
</reference>
<organism evidence="2 3">
    <name type="scientific">Levilactobacillus spicheri</name>
    <dbReference type="NCBI Taxonomy" id="216463"/>
    <lineage>
        <taxon>Bacteria</taxon>
        <taxon>Bacillati</taxon>
        <taxon>Bacillota</taxon>
        <taxon>Bacilli</taxon>
        <taxon>Lactobacillales</taxon>
        <taxon>Lactobacillaceae</taxon>
        <taxon>Levilactobacillus</taxon>
    </lineage>
</organism>
<dbReference type="Proteomes" id="UP000033491">
    <property type="component" value="Unassembled WGS sequence"/>
</dbReference>
<dbReference type="RefSeq" id="WP_045807549.1">
    <property type="nucleotide sequence ID" value="NZ_BJZI01000009.1"/>
</dbReference>
<reference evidence="2 3" key="1">
    <citation type="submission" date="2015-03" db="EMBL/GenBank/DDBJ databases">
        <authorList>
            <person name="Zheng J."/>
            <person name="Ganezle M."/>
        </authorList>
    </citation>
    <scope>NUCLEOTIDE SEQUENCE [LARGE SCALE GENOMIC DNA]</scope>
    <source>
        <strain evidence="2 3">LP38</strain>
    </source>
</reference>
<evidence type="ECO:0000313" key="1">
    <source>
        <dbReference type="EMBL" id="GEO66376.1"/>
    </source>
</evidence>
<proteinExistence type="predicted"/>
<dbReference type="OrthoDB" id="2297373at2"/>
<sequence>MQRASQQIRTLLQTAYQKNQITSLISQGMTYTGTVDFISATTVYLGLAAGESCQIPLGQISRVHLHQFRPWWYLYN</sequence>
<evidence type="ECO:0000313" key="2">
    <source>
        <dbReference type="EMBL" id="KJW12446.1"/>
    </source>
</evidence>
<gene>
    <name evidence="1" type="ORF">LSP04_07950</name>
    <name evidence="2" type="ORF">VC81_08060</name>
</gene>
<comment type="caution">
    <text evidence="2">The sequence shown here is derived from an EMBL/GenBank/DDBJ whole genome shotgun (WGS) entry which is preliminary data.</text>
</comment>
<dbReference type="AlphaFoldDB" id="A0A0F3RR28"/>